<feature type="compositionally biased region" description="Pro residues" evidence="1">
    <location>
        <begin position="165"/>
        <end position="185"/>
    </location>
</feature>
<dbReference type="EMBL" id="CP163445">
    <property type="protein sequence ID" value="XDQ78509.1"/>
    <property type="molecule type" value="Genomic_DNA"/>
</dbReference>
<feature type="compositionally biased region" description="Low complexity" evidence="1">
    <location>
        <begin position="195"/>
        <end position="205"/>
    </location>
</feature>
<evidence type="ECO:0000313" key="3">
    <source>
        <dbReference type="EMBL" id="XDQ78509.1"/>
    </source>
</evidence>
<proteinExistence type="predicted"/>
<reference evidence="3" key="1">
    <citation type="submission" date="2024-07" db="EMBL/GenBank/DDBJ databases">
        <authorList>
            <person name="Yu S.T."/>
        </authorList>
    </citation>
    <scope>NUCLEOTIDE SEQUENCE</scope>
    <source>
        <strain evidence="3">Y1</strain>
    </source>
</reference>
<sequence length="212" mass="21589">MDGIPPERTVTDSWPVLHGRPVLRRTVAVGLVLFVAVLAALAVRGVNALTLGTPGRLTDRDRAERLAGLHPAQHPGADRSYTPVGAVYTHTSDGAPVAYLHYRLAGGKDPGLGDFLHTYDLPAPGPAAPLPPDLTAALGGDSPAEAPELPDTPDTPASSGTPDTPGSPAPAPAPDDTPAPAPTPAPTAARHIYVATTPADPDAADIYVRATG</sequence>
<keyword evidence="2" id="KW-0812">Transmembrane</keyword>
<accession>A0AB39TH59</accession>
<protein>
    <submittedName>
        <fullName evidence="3">Uncharacterized protein</fullName>
    </submittedName>
</protein>
<dbReference type="AlphaFoldDB" id="A0AB39TH59"/>
<keyword evidence="2" id="KW-1133">Transmembrane helix</keyword>
<dbReference type="RefSeq" id="WP_369182919.1">
    <property type="nucleotide sequence ID" value="NZ_CP163445.1"/>
</dbReference>
<feature type="compositionally biased region" description="Low complexity" evidence="1">
    <location>
        <begin position="152"/>
        <end position="164"/>
    </location>
</feature>
<evidence type="ECO:0000256" key="2">
    <source>
        <dbReference type="SAM" id="Phobius"/>
    </source>
</evidence>
<evidence type="ECO:0000256" key="1">
    <source>
        <dbReference type="SAM" id="MobiDB-lite"/>
    </source>
</evidence>
<feature type="region of interest" description="Disordered" evidence="1">
    <location>
        <begin position="124"/>
        <end position="212"/>
    </location>
</feature>
<organism evidence="3">
    <name type="scientific">Streptomyces sp. Y1</name>
    <dbReference type="NCBI Taxonomy" id="3238634"/>
    <lineage>
        <taxon>Bacteria</taxon>
        <taxon>Bacillati</taxon>
        <taxon>Actinomycetota</taxon>
        <taxon>Actinomycetes</taxon>
        <taxon>Kitasatosporales</taxon>
        <taxon>Streptomycetaceae</taxon>
        <taxon>Streptomyces</taxon>
    </lineage>
</organism>
<name>A0AB39TH59_9ACTN</name>
<keyword evidence="2" id="KW-0472">Membrane</keyword>
<gene>
    <name evidence="3" type="ORF">AB2U05_08530</name>
</gene>
<feature type="transmembrane region" description="Helical" evidence="2">
    <location>
        <begin position="22"/>
        <end position="43"/>
    </location>
</feature>